<gene>
    <name evidence="12" type="ORF">GSTENG00035455001</name>
</gene>
<dbReference type="Pfam" id="PF14961">
    <property type="entry name" value="BROMI"/>
    <property type="match status" value="1"/>
</dbReference>
<sequence>VQVSRCEKFGYGVMMTQVAATAPGVMALHTSGFVRALITELWSHLECSSEDARVVRPKITPMEPIDRSCLKSFLSLVNLLSSSHSVWELLSQKPLANKTGYTLREVPGSVPDLIDRLVAVNSEAKINSLFHYEQSHTFGLSAVPCLQEDKDHHSLFITASAIPAGTGHPLKLGLLNVLCCSLDSFLLLESQYGICSMLLQRQREDTSDGQFIIDALSVERNHVLVRVGVVGGPSERRLPPRDLQQGEDPYPWPMFSSSPPPHCYSLEPPMFDHNSQGDSNPESEITAFLASFKDSANNDSWVETCQHHYRKMMASNPNVLSGELLADLLDKVVAHLSSSSAECFFSPAHHKAEEKSSISIFLSPAEHLGIDICLRYGSRLGLLRDDAGEELTLLLKHVKACLSRQRTTPASGLLSHHDGYPGHDWLASTVFVLMRGDAERSLRLLLNLSSLLVSAFVWPARIHASIHLPVAVAESGIPPVYWCTAHYVEMLLKAELPLVHAAFRMAGFTPSQMCLHWSAQCFWNYLDWAEICHYLSACVLMGADYQVYACVAVFRHLQPEILQRTQAQELQLFLKEEPIRGFRVCDYLPFMEELERSYRSVVLTAMENIR</sequence>
<accession>Q4RF73</accession>
<evidence type="ECO:0000313" key="12">
    <source>
        <dbReference type="EMBL" id="CAG12959.1"/>
    </source>
</evidence>
<name>Q4RF73_TETNG</name>
<keyword evidence="4" id="KW-0963">Cytoplasm</keyword>
<evidence type="ECO:0000256" key="6">
    <source>
        <dbReference type="ARBA" id="ARBA00023273"/>
    </source>
</evidence>
<evidence type="ECO:0000256" key="8">
    <source>
        <dbReference type="ARBA" id="ARBA00067690"/>
    </source>
</evidence>
<dbReference type="InterPro" id="IPR032735">
    <property type="entry name" value="BROMI_M"/>
</dbReference>
<evidence type="ECO:0000256" key="5">
    <source>
        <dbReference type="ARBA" id="ARBA00023069"/>
    </source>
</evidence>
<evidence type="ECO:0000256" key="3">
    <source>
        <dbReference type="ARBA" id="ARBA00022473"/>
    </source>
</evidence>
<comment type="caution">
    <text evidence="12">The sequence shown here is derived from an EMBL/GenBank/DDBJ whole genome shotgun (WGS) entry which is preliminary data.</text>
</comment>
<feature type="domain" description="BROMI C-terminal Rab TBC-like" evidence="11">
    <location>
        <begin position="178"/>
        <end position="609"/>
    </location>
</feature>
<dbReference type="Gene3D" id="1.10.472.80">
    <property type="entry name" value="Ypt/Rab-GAP domain of gyp1p, domain 3"/>
    <property type="match status" value="1"/>
</dbReference>
<dbReference type="GO" id="GO:0005929">
    <property type="term" value="C:cilium"/>
    <property type="evidence" value="ECO:0007669"/>
    <property type="project" value="UniProtKB-SubCell"/>
</dbReference>
<reference evidence="12" key="1">
    <citation type="journal article" date="2004" name="Nature">
        <title>Genome duplication in the teleost fish Tetraodon nigroviridis reveals the early vertebrate proto-karyotype.</title>
        <authorList>
            <person name="Jaillon O."/>
            <person name="Aury J.-M."/>
            <person name="Brunet F."/>
            <person name="Petit J.-L."/>
            <person name="Stange-Thomann N."/>
            <person name="Mauceli E."/>
            <person name="Bouneau L."/>
            <person name="Fischer C."/>
            <person name="Ozouf-Costaz C."/>
            <person name="Bernot A."/>
            <person name="Nicaud S."/>
            <person name="Jaffe D."/>
            <person name="Fisher S."/>
            <person name="Lutfalla G."/>
            <person name="Dossat C."/>
            <person name="Segurens B."/>
            <person name="Dasilva C."/>
            <person name="Salanoubat M."/>
            <person name="Levy M."/>
            <person name="Boudet N."/>
            <person name="Castellano S."/>
            <person name="Anthouard V."/>
            <person name="Jubin C."/>
            <person name="Castelli V."/>
            <person name="Katinka M."/>
            <person name="Vacherie B."/>
            <person name="Biemont C."/>
            <person name="Skalli Z."/>
            <person name="Cattolico L."/>
            <person name="Poulain J."/>
            <person name="De Berardinis V."/>
            <person name="Cruaud C."/>
            <person name="Duprat S."/>
            <person name="Brottier P."/>
            <person name="Coutanceau J.-P."/>
            <person name="Gouzy J."/>
            <person name="Parra G."/>
            <person name="Lardier G."/>
            <person name="Chapple C."/>
            <person name="McKernan K.J."/>
            <person name="McEwan P."/>
            <person name="Bosak S."/>
            <person name="Kellis M."/>
            <person name="Volff J.-N."/>
            <person name="Guigo R."/>
            <person name="Zody M.C."/>
            <person name="Mesirov J."/>
            <person name="Lindblad-Toh K."/>
            <person name="Birren B."/>
            <person name="Nusbaum C."/>
            <person name="Kahn D."/>
            <person name="Robinson-Rechavi M."/>
            <person name="Laudet V."/>
            <person name="Schachter V."/>
            <person name="Quetier F."/>
            <person name="Saurin W."/>
            <person name="Scarpelli C."/>
            <person name="Wincker P."/>
            <person name="Lander E.S."/>
            <person name="Weissenbach J."/>
            <person name="Roest Crollius H."/>
        </authorList>
    </citation>
    <scope>NUCLEOTIDE SEQUENCE [LARGE SCALE GENOMIC DNA]</scope>
</reference>
<dbReference type="InterPro" id="IPR055392">
    <property type="entry name" value="BROMI_C"/>
</dbReference>
<dbReference type="AlphaFoldDB" id="Q4RF73"/>
<feature type="domain" description="BROMI middle region" evidence="10">
    <location>
        <begin position="2"/>
        <end position="128"/>
    </location>
</feature>
<dbReference type="OrthoDB" id="1668230at2759"/>
<comment type="subcellular location">
    <subcellularLocation>
        <location evidence="1">Cell projection</location>
        <location evidence="1">Cilium</location>
    </subcellularLocation>
    <subcellularLocation>
        <location evidence="2">Cytoplasm</location>
    </subcellularLocation>
</comment>
<dbReference type="Pfam" id="PF23440">
    <property type="entry name" value="BROMI_C"/>
    <property type="match status" value="1"/>
</dbReference>
<evidence type="ECO:0000256" key="9">
    <source>
        <dbReference type="ARBA" id="ARBA00075916"/>
    </source>
</evidence>
<evidence type="ECO:0000259" key="11">
    <source>
        <dbReference type="Pfam" id="PF23440"/>
    </source>
</evidence>
<evidence type="ECO:0000256" key="4">
    <source>
        <dbReference type="ARBA" id="ARBA00022490"/>
    </source>
</evidence>
<dbReference type="EMBL" id="CAAE01015120">
    <property type="protein sequence ID" value="CAG12959.1"/>
    <property type="molecule type" value="Genomic_DNA"/>
</dbReference>
<dbReference type="KEGG" id="tng:GSTEN00035455G001"/>
<organism evidence="12">
    <name type="scientific">Tetraodon nigroviridis</name>
    <name type="common">Spotted green pufferfish</name>
    <name type="synonym">Chelonodon nigroviridis</name>
    <dbReference type="NCBI Taxonomy" id="99883"/>
    <lineage>
        <taxon>Eukaryota</taxon>
        <taxon>Metazoa</taxon>
        <taxon>Chordata</taxon>
        <taxon>Craniata</taxon>
        <taxon>Vertebrata</taxon>
        <taxon>Euteleostomi</taxon>
        <taxon>Actinopterygii</taxon>
        <taxon>Neopterygii</taxon>
        <taxon>Teleostei</taxon>
        <taxon>Neoteleostei</taxon>
        <taxon>Acanthomorphata</taxon>
        <taxon>Eupercaria</taxon>
        <taxon>Tetraodontiformes</taxon>
        <taxon>Tetradontoidea</taxon>
        <taxon>Tetraodontidae</taxon>
        <taxon>Tetraodon</taxon>
    </lineage>
</organism>
<evidence type="ECO:0000256" key="1">
    <source>
        <dbReference type="ARBA" id="ARBA00004138"/>
    </source>
</evidence>
<evidence type="ECO:0000256" key="7">
    <source>
        <dbReference type="ARBA" id="ARBA00054310"/>
    </source>
</evidence>
<evidence type="ECO:0000256" key="2">
    <source>
        <dbReference type="ARBA" id="ARBA00004496"/>
    </source>
</evidence>
<dbReference type="GO" id="GO:0005737">
    <property type="term" value="C:cytoplasm"/>
    <property type="evidence" value="ECO:0007669"/>
    <property type="project" value="UniProtKB-SubCell"/>
</dbReference>
<reference evidence="12" key="2">
    <citation type="submission" date="2004-02" db="EMBL/GenBank/DDBJ databases">
        <authorList>
            <consortium name="Genoscope"/>
            <consortium name="Whitehead Institute Centre for Genome Research"/>
        </authorList>
    </citation>
    <scope>NUCLEOTIDE SEQUENCE</scope>
</reference>
<feature type="non-terminal residue" evidence="12">
    <location>
        <position position="1"/>
    </location>
</feature>
<keyword evidence="3" id="KW-0217">Developmental protein</keyword>
<dbReference type="InterPro" id="IPR039156">
    <property type="entry name" value="PHAF1/BROMI"/>
</dbReference>
<protein>
    <recommendedName>
        <fullName evidence="8">Protein broad-minded</fullName>
    </recommendedName>
    <alternativeName>
        <fullName evidence="9">TBC1 domain family member 32</fullName>
    </alternativeName>
</protein>
<evidence type="ECO:0000259" key="10">
    <source>
        <dbReference type="Pfam" id="PF14961"/>
    </source>
</evidence>
<dbReference type="FunFam" id="1.10.472.80:FF:000031">
    <property type="entry name" value="TBC1 domain family, member 32"/>
    <property type="match status" value="1"/>
</dbReference>
<dbReference type="SUPFAM" id="SSF47923">
    <property type="entry name" value="Ypt/Rab-GAP domain of gyp1p"/>
    <property type="match status" value="1"/>
</dbReference>
<dbReference type="PANTHER" id="PTHR13465">
    <property type="entry name" value="UPF0183 PROTEIN"/>
    <property type="match status" value="1"/>
</dbReference>
<proteinExistence type="predicted"/>
<keyword evidence="5" id="KW-0969">Cilium</keyword>
<dbReference type="GO" id="GO:1905515">
    <property type="term" value="P:non-motile cilium assembly"/>
    <property type="evidence" value="ECO:0007669"/>
    <property type="project" value="TreeGrafter"/>
</dbReference>
<dbReference type="InterPro" id="IPR035969">
    <property type="entry name" value="Rab-GAP_TBC_sf"/>
</dbReference>
<keyword evidence="6" id="KW-0966">Cell projection</keyword>
<comment type="function">
    <text evidence="7">Required for high-level Shh responses in the developing neural tube. Together with CDK20, controls the structure of the primary cilium by coordinating assembly of the ciliary membrane and axoneme, allowing GLI2 to be properly activated in response to Shh signaling.</text>
</comment>
<dbReference type="PANTHER" id="PTHR13465:SF3">
    <property type="entry name" value="PROTEIN BROAD-MINDED"/>
    <property type="match status" value="1"/>
</dbReference>
<feature type="non-terminal residue" evidence="12">
    <location>
        <position position="610"/>
    </location>
</feature>